<dbReference type="Proteomes" id="UP000447434">
    <property type="component" value="Chromosome 4"/>
</dbReference>
<keyword evidence="2" id="KW-0134">Cell wall</keyword>
<comment type="caution">
    <text evidence="5">The sequence shown here is derived from an EMBL/GenBank/DDBJ whole genome shotgun (WGS) entry which is preliminary data.</text>
</comment>
<keyword evidence="3" id="KW-0964">Secreted</keyword>
<organism evidence="5 6">
    <name type="scientific">Lupinus albus</name>
    <name type="common">White lupine</name>
    <name type="synonym">Lupinus termis</name>
    <dbReference type="NCBI Taxonomy" id="3870"/>
    <lineage>
        <taxon>Eukaryota</taxon>
        <taxon>Viridiplantae</taxon>
        <taxon>Streptophyta</taxon>
        <taxon>Embryophyta</taxon>
        <taxon>Tracheophyta</taxon>
        <taxon>Spermatophyta</taxon>
        <taxon>Magnoliopsida</taxon>
        <taxon>eudicotyledons</taxon>
        <taxon>Gunneridae</taxon>
        <taxon>Pentapetalae</taxon>
        <taxon>rosids</taxon>
        <taxon>fabids</taxon>
        <taxon>Fabales</taxon>
        <taxon>Fabaceae</taxon>
        <taxon>Papilionoideae</taxon>
        <taxon>50 kb inversion clade</taxon>
        <taxon>genistoids sensu lato</taxon>
        <taxon>core genistoids</taxon>
        <taxon>Genisteae</taxon>
        <taxon>Lupinus</taxon>
    </lineage>
</organism>
<evidence type="ECO:0000256" key="2">
    <source>
        <dbReference type="ARBA" id="ARBA00022512"/>
    </source>
</evidence>
<keyword evidence="6" id="KW-1185">Reference proteome</keyword>
<keyword evidence="4" id="KW-0961">Cell wall biogenesis/degradation</keyword>
<protein>
    <submittedName>
        <fullName evidence="5">Putative polygalacturonase</fullName>
    </submittedName>
</protein>
<evidence type="ECO:0000256" key="3">
    <source>
        <dbReference type="ARBA" id="ARBA00022525"/>
    </source>
</evidence>
<dbReference type="OrthoDB" id="1431875at2759"/>
<dbReference type="AlphaFoldDB" id="A0A6A4QSV8"/>
<evidence type="ECO:0000313" key="5">
    <source>
        <dbReference type="EMBL" id="KAE9615974.1"/>
    </source>
</evidence>
<dbReference type="PANTHER" id="PTHR31375">
    <property type="match status" value="1"/>
</dbReference>
<dbReference type="Gene3D" id="2.160.20.10">
    <property type="entry name" value="Single-stranded right-handed beta-helix, Pectin lyase-like"/>
    <property type="match status" value="1"/>
</dbReference>
<sequence>MKIPSSMFKAIVSQKIFIMQGLLITFFIFSFASLCSCNKILKPTPKTTTFNVIKHGAVGDGLTDDSKAFLKAWRAACAMKDGIGTIKVPRGKTFMLKPLNFTGPCKFSSIHFMVRKYLTIIIY</sequence>
<dbReference type="GO" id="GO:0071555">
    <property type="term" value="P:cell wall organization"/>
    <property type="evidence" value="ECO:0007669"/>
    <property type="project" value="UniProtKB-KW"/>
</dbReference>
<comment type="subcellular location">
    <subcellularLocation>
        <location evidence="1">Secreted</location>
        <location evidence="1">Cell wall</location>
    </subcellularLocation>
</comment>
<reference evidence="6" key="1">
    <citation type="journal article" date="2020" name="Nat. Commun.">
        <title>Genome sequence of the cluster root forming white lupin.</title>
        <authorList>
            <person name="Hufnagel B."/>
            <person name="Marques A."/>
            <person name="Soriano A."/>
            <person name="Marques L."/>
            <person name="Divol F."/>
            <person name="Doumas P."/>
            <person name="Sallet E."/>
            <person name="Mancinotti D."/>
            <person name="Carrere S."/>
            <person name="Marande W."/>
            <person name="Arribat S."/>
            <person name="Keller J."/>
            <person name="Huneau C."/>
            <person name="Blein T."/>
            <person name="Aime D."/>
            <person name="Laguerre M."/>
            <person name="Taylor J."/>
            <person name="Schubert V."/>
            <person name="Nelson M."/>
            <person name="Geu-Flores F."/>
            <person name="Crespi M."/>
            <person name="Gallardo-Guerrero K."/>
            <person name="Delaux P.-M."/>
            <person name="Salse J."/>
            <person name="Berges H."/>
            <person name="Guyot R."/>
            <person name="Gouzy J."/>
            <person name="Peret B."/>
        </authorList>
    </citation>
    <scope>NUCLEOTIDE SEQUENCE [LARGE SCALE GENOMIC DNA]</scope>
    <source>
        <strain evidence="6">cv. Amiga</strain>
    </source>
</reference>
<accession>A0A6A4QSV8</accession>
<evidence type="ECO:0000313" key="6">
    <source>
        <dbReference type="Proteomes" id="UP000447434"/>
    </source>
</evidence>
<gene>
    <name evidence="5" type="ORF">Lalb_Chr04g0260891</name>
</gene>
<evidence type="ECO:0000256" key="4">
    <source>
        <dbReference type="ARBA" id="ARBA00023316"/>
    </source>
</evidence>
<dbReference type="InterPro" id="IPR012334">
    <property type="entry name" value="Pectin_lyas_fold"/>
</dbReference>
<dbReference type="SUPFAM" id="SSF51126">
    <property type="entry name" value="Pectin lyase-like"/>
    <property type="match status" value="1"/>
</dbReference>
<dbReference type="InterPro" id="IPR011050">
    <property type="entry name" value="Pectin_lyase_fold/virulence"/>
</dbReference>
<name>A0A6A4QSV8_LUPAL</name>
<proteinExistence type="predicted"/>
<evidence type="ECO:0000256" key="1">
    <source>
        <dbReference type="ARBA" id="ARBA00004191"/>
    </source>
</evidence>
<dbReference type="EMBL" id="WOCE01000004">
    <property type="protein sequence ID" value="KAE9615974.1"/>
    <property type="molecule type" value="Genomic_DNA"/>
</dbReference>